<dbReference type="AlphaFoldDB" id="A0A061S7Q5"/>
<evidence type="ECO:0000313" key="1">
    <source>
        <dbReference type="EMBL" id="JAC78821.1"/>
    </source>
</evidence>
<dbReference type="EMBL" id="GBEZ01006588">
    <property type="protein sequence ID" value="JAC78821.1"/>
    <property type="molecule type" value="Transcribed_RNA"/>
</dbReference>
<protein>
    <submittedName>
        <fullName evidence="1">Uncharacterized protein</fullName>
    </submittedName>
</protein>
<accession>A0A061S7Q5</accession>
<organism evidence="1">
    <name type="scientific">Tetraselmis sp. GSL018</name>
    <dbReference type="NCBI Taxonomy" id="582737"/>
    <lineage>
        <taxon>Eukaryota</taxon>
        <taxon>Viridiplantae</taxon>
        <taxon>Chlorophyta</taxon>
        <taxon>core chlorophytes</taxon>
        <taxon>Chlorodendrophyceae</taxon>
        <taxon>Chlorodendrales</taxon>
        <taxon>Chlorodendraceae</taxon>
        <taxon>Tetraselmis</taxon>
    </lineage>
</organism>
<gene>
    <name evidence="1" type="ORF">TSPGSL018_14235</name>
</gene>
<proteinExistence type="predicted"/>
<name>A0A061S7Q5_9CHLO</name>
<sequence length="60" mass="6648">RGDRSRRQTLLPVWGRGGGFGTYLRKLVKIGLSPAGLRFACVLPLVWKGTSLPQTKPVRE</sequence>
<feature type="non-terminal residue" evidence="1">
    <location>
        <position position="1"/>
    </location>
</feature>
<reference evidence="1" key="1">
    <citation type="submission" date="2014-05" db="EMBL/GenBank/DDBJ databases">
        <title>The transcriptome of the halophilic microalga Tetraselmis sp. GSL018 isolated from the Great Salt Lake, Utah.</title>
        <authorList>
            <person name="Jinkerson R.E."/>
            <person name="D'Adamo S."/>
            <person name="Posewitz M.C."/>
        </authorList>
    </citation>
    <scope>NUCLEOTIDE SEQUENCE</scope>
    <source>
        <strain evidence="1">GSL018</strain>
    </source>
</reference>